<dbReference type="InterPro" id="IPR017517">
    <property type="entry name" value="Maleyloyr_isom"/>
</dbReference>
<evidence type="ECO:0000256" key="1">
    <source>
        <dbReference type="SAM" id="MobiDB-lite"/>
    </source>
</evidence>
<sequence>MTTDTPPATPPAASSAAPPAVDDELPPLFPAEAPPALHDPATARALLAPVLAALADVVAAVRPEDLARPTPCRDYDVAALQDHVLGWLDFFGVAFADPARRGPRPDPAAFRAAADGREPVEVVRTAASRLDDALAGGVLAGEVVVSQSRMAGPGATGMVLGEYVVHGWDLATALGRPWSPPADAASTAHAFFGGMIAPEYRGGPDGFFGPEVPVPDGASPLDRLLGFAGRDPGWAPAS</sequence>
<evidence type="ECO:0000313" key="4">
    <source>
        <dbReference type="Proteomes" id="UP000199012"/>
    </source>
</evidence>
<evidence type="ECO:0000313" key="3">
    <source>
        <dbReference type="EMBL" id="SFA91255.1"/>
    </source>
</evidence>
<dbReference type="AlphaFoldDB" id="A0A1I0WR73"/>
<reference evidence="3 4" key="1">
    <citation type="submission" date="2016-10" db="EMBL/GenBank/DDBJ databases">
        <authorList>
            <person name="de Groot N.N."/>
        </authorList>
    </citation>
    <scope>NUCLEOTIDE SEQUENCE [LARGE SCALE GENOMIC DNA]</scope>
    <source>
        <strain evidence="3 4">CGMCC 4.6945</strain>
    </source>
</reference>
<dbReference type="SUPFAM" id="SSF109854">
    <property type="entry name" value="DinB/YfiT-like putative metalloenzymes"/>
    <property type="match status" value="1"/>
</dbReference>
<dbReference type="Gene3D" id="1.20.120.450">
    <property type="entry name" value="dinb family like domain"/>
    <property type="match status" value="1"/>
</dbReference>
<dbReference type="STRING" id="988821.SAMN05421867_103179"/>
<name>A0A1I0WR73_9CELL</name>
<dbReference type="RefSeq" id="WP_090031167.1">
    <property type="nucleotide sequence ID" value="NZ_BONM01000002.1"/>
</dbReference>
<dbReference type="Pfam" id="PF11716">
    <property type="entry name" value="MDMPI_N"/>
    <property type="match status" value="1"/>
</dbReference>
<proteinExistence type="predicted"/>
<dbReference type="InterPro" id="IPR034660">
    <property type="entry name" value="DinB/YfiT-like"/>
</dbReference>
<dbReference type="InterPro" id="IPR017520">
    <property type="entry name" value="CHP03086"/>
</dbReference>
<dbReference type="Proteomes" id="UP000199012">
    <property type="component" value="Unassembled WGS sequence"/>
</dbReference>
<gene>
    <name evidence="3" type="ORF">SAMN05421867_103179</name>
</gene>
<feature type="domain" description="Mycothiol-dependent maleylpyruvate isomerase metal-binding" evidence="2">
    <location>
        <begin position="48"/>
        <end position="171"/>
    </location>
</feature>
<evidence type="ECO:0000259" key="2">
    <source>
        <dbReference type="Pfam" id="PF11716"/>
    </source>
</evidence>
<dbReference type="InterPro" id="IPR024344">
    <property type="entry name" value="MDMPI_metal-binding"/>
</dbReference>
<dbReference type="NCBIfam" id="TIGR03086">
    <property type="entry name" value="TIGR03086 family metal-binding protein"/>
    <property type="match status" value="1"/>
</dbReference>
<feature type="compositionally biased region" description="Low complexity" evidence="1">
    <location>
        <begin position="11"/>
        <end position="20"/>
    </location>
</feature>
<dbReference type="OrthoDB" id="8755073at2"/>
<keyword evidence="4" id="KW-1185">Reference proteome</keyword>
<accession>A0A1I0WR73</accession>
<organism evidence="3 4">
    <name type="scientific">Cellulomonas marina</name>
    <dbReference type="NCBI Taxonomy" id="988821"/>
    <lineage>
        <taxon>Bacteria</taxon>
        <taxon>Bacillati</taxon>
        <taxon>Actinomycetota</taxon>
        <taxon>Actinomycetes</taxon>
        <taxon>Micrococcales</taxon>
        <taxon>Cellulomonadaceae</taxon>
        <taxon>Cellulomonas</taxon>
    </lineage>
</organism>
<dbReference type="EMBL" id="FOKA01000003">
    <property type="protein sequence ID" value="SFA91255.1"/>
    <property type="molecule type" value="Genomic_DNA"/>
</dbReference>
<feature type="region of interest" description="Disordered" evidence="1">
    <location>
        <begin position="1"/>
        <end position="36"/>
    </location>
</feature>
<dbReference type="NCBIfam" id="TIGR03083">
    <property type="entry name" value="maleylpyruvate isomerase family mycothiol-dependent enzyme"/>
    <property type="match status" value="1"/>
</dbReference>
<protein>
    <submittedName>
        <fullName evidence="3">TIGR03086 family protein</fullName>
    </submittedName>
</protein>
<dbReference type="GO" id="GO:0046872">
    <property type="term" value="F:metal ion binding"/>
    <property type="evidence" value="ECO:0007669"/>
    <property type="project" value="InterPro"/>
</dbReference>